<dbReference type="InterPro" id="IPR022751">
    <property type="entry name" value="Alpha_mannosyltransferase"/>
</dbReference>
<comment type="similarity">
    <text evidence="2">Belongs to the MNN1/MNT family.</text>
</comment>
<dbReference type="GO" id="GO:0000033">
    <property type="term" value="F:alpha-1,3-mannosyltransferase activity"/>
    <property type="evidence" value="ECO:0007669"/>
    <property type="project" value="TreeGrafter"/>
</dbReference>
<dbReference type="GO" id="GO:0006493">
    <property type="term" value="P:protein O-linked glycosylation"/>
    <property type="evidence" value="ECO:0007669"/>
    <property type="project" value="TreeGrafter"/>
</dbReference>
<gene>
    <name evidence="10" type="ORF">CcCBS67573_g05316</name>
</gene>
<evidence type="ECO:0000313" key="11">
    <source>
        <dbReference type="Proteomes" id="UP000320333"/>
    </source>
</evidence>
<evidence type="ECO:0000256" key="3">
    <source>
        <dbReference type="ARBA" id="ARBA00022676"/>
    </source>
</evidence>
<keyword evidence="9" id="KW-0325">Glycoprotein</keyword>
<keyword evidence="3" id="KW-0328">Glycosyltransferase</keyword>
<reference evidence="10 11" key="1">
    <citation type="journal article" date="2019" name="Sci. Rep.">
        <title>Comparative genomics of chytrid fungi reveal insights into the obligate biotrophic and pathogenic lifestyle of Synchytrium endobioticum.</title>
        <authorList>
            <person name="van de Vossenberg B.T.L.H."/>
            <person name="Warris S."/>
            <person name="Nguyen H.D.T."/>
            <person name="van Gent-Pelzer M.P.E."/>
            <person name="Joly D.L."/>
            <person name="van de Geest H.C."/>
            <person name="Bonants P.J.M."/>
            <person name="Smith D.S."/>
            <person name="Levesque C.A."/>
            <person name="van der Lee T.A.J."/>
        </authorList>
    </citation>
    <scope>NUCLEOTIDE SEQUENCE [LARGE SCALE GENOMIC DNA]</scope>
    <source>
        <strain evidence="10 11">CBS 675.73</strain>
    </source>
</reference>
<dbReference type="Pfam" id="PF11051">
    <property type="entry name" value="Mannosyl_trans3"/>
    <property type="match status" value="1"/>
</dbReference>
<evidence type="ECO:0000256" key="2">
    <source>
        <dbReference type="ARBA" id="ARBA00009105"/>
    </source>
</evidence>
<sequence length="985" mass="112093">MQAVVRSVRGNRFRRLFTLAAIGLLLLSTNLFVVPLISKDPSKQTHIPSPGGSFRPSLATNVESVPKTKPLSTKTPRILYYNTHAGTKSNMEYITGRLGLNLSHFNPDTVQGAWEMTQERAEELVAEKFAASTCQNYDIVIIADTFPHGRALVQSLLSDNPELKCGAQIVAELTNRFDWGLEHNRGLWDTMQLHKALWRIESKSKGPKILWTENNPLESRHLADFTWTTPEFRLLRPVGFSPVPALEISEKESKLVAVYPADGMTPSPLTYILEKLGIPHKVLPKHYGGPKTLAKYRAYMELPYQVSTMKLYENLAAGVVMLFPSKAFMTELVLKDIMFFYPALTMFRTGKDEPDWERFMDYYHPDLAPYFYYFDSFEHLREIILSPNPIDTNNVRMEGPKYYEGIRNKTVRGWAHLINELGFQVTADGEADSVHAGTVDAPYRPHLPNAGIQVTSKLDESFNRLHDWKMAEEQRFSEIRQKMYKSLTFLELSALQYRLWMEEAPSKRTMTGFLPKFEAVDAQLVDMMNRIEAIPSKNASQVDLGLILKPDSIDLINDMTRSVGGFGRLYRKQYRSFAHLARILRITHSALKLVKKLDRESGMTSVEEKLNVSFKGSKQLAYPWLLSKMFKTFSSLTESYSIDRGIVFVIEDSGYDKVLRTIRHLRKNLGCTLPIEVFYNGDYHFDDVHGKFRKGDIRLKEESRQTLDSMPGVITRDIHHAFDMFWEQADTTEHSKSYALVASKFKQVIYVQEDQILLANPDKIITDSTAFQNHGVFLQKAHAQEGGNGLWVKWFLGGEEFASSETQQSRYFRNKSRNEVDGGFMAFDKARDGVLHGLLVACQLNRNKVRDGSIDWFLDVNSGKGEADAYWIGLELVRAPFQILATPPGIAHSKSTTCGPTVFFDESGAPIRLNSKLWDWPKLFELTILEKMKDDSRYGFLEKDLYFCIQKGKTSGSGVLDGIESISFQGKTKDVLVQMSKVGTK</sequence>
<evidence type="ECO:0000313" key="10">
    <source>
        <dbReference type="EMBL" id="TPX73408.1"/>
    </source>
</evidence>
<evidence type="ECO:0000256" key="6">
    <source>
        <dbReference type="ARBA" id="ARBA00022968"/>
    </source>
</evidence>
<protein>
    <submittedName>
        <fullName evidence="10">Uncharacterized protein</fullName>
    </submittedName>
</protein>
<evidence type="ECO:0000256" key="1">
    <source>
        <dbReference type="ARBA" id="ARBA00004606"/>
    </source>
</evidence>
<organism evidence="10 11">
    <name type="scientific">Chytriomyces confervae</name>
    <dbReference type="NCBI Taxonomy" id="246404"/>
    <lineage>
        <taxon>Eukaryota</taxon>
        <taxon>Fungi</taxon>
        <taxon>Fungi incertae sedis</taxon>
        <taxon>Chytridiomycota</taxon>
        <taxon>Chytridiomycota incertae sedis</taxon>
        <taxon>Chytridiomycetes</taxon>
        <taxon>Chytridiales</taxon>
        <taxon>Chytriomycetaceae</taxon>
        <taxon>Chytriomyces</taxon>
    </lineage>
</organism>
<keyword evidence="6" id="KW-0735">Signal-anchor</keyword>
<dbReference type="PANTHER" id="PTHR31392:SF1">
    <property type="entry name" value="ALPHA-1,3-MANNOSYLTRANSFERASE MNN1-RELATED"/>
    <property type="match status" value="1"/>
</dbReference>
<evidence type="ECO:0000256" key="5">
    <source>
        <dbReference type="ARBA" id="ARBA00022692"/>
    </source>
</evidence>
<name>A0A507FDQ2_9FUNG</name>
<evidence type="ECO:0000256" key="8">
    <source>
        <dbReference type="ARBA" id="ARBA00023136"/>
    </source>
</evidence>
<dbReference type="EMBL" id="QEAP01000187">
    <property type="protein sequence ID" value="TPX73408.1"/>
    <property type="molecule type" value="Genomic_DNA"/>
</dbReference>
<dbReference type="PANTHER" id="PTHR31392">
    <property type="entry name" value="ALPHA-1,3-MANNOSYLTRANSFERASE MNN1-RELATED"/>
    <property type="match status" value="1"/>
</dbReference>
<keyword evidence="4" id="KW-0808">Transferase</keyword>
<evidence type="ECO:0000256" key="9">
    <source>
        <dbReference type="ARBA" id="ARBA00023180"/>
    </source>
</evidence>
<keyword evidence="5" id="KW-0812">Transmembrane</keyword>
<comment type="caution">
    <text evidence="10">The sequence shown here is derived from an EMBL/GenBank/DDBJ whole genome shotgun (WGS) entry which is preliminary data.</text>
</comment>
<keyword evidence="11" id="KW-1185">Reference proteome</keyword>
<dbReference type="Proteomes" id="UP000320333">
    <property type="component" value="Unassembled WGS sequence"/>
</dbReference>
<comment type="subcellular location">
    <subcellularLocation>
        <location evidence="1">Membrane</location>
        <topology evidence="1">Single-pass type II membrane protein</topology>
    </subcellularLocation>
</comment>
<evidence type="ECO:0000256" key="4">
    <source>
        <dbReference type="ARBA" id="ARBA00022679"/>
    </source>
</evidence>
<evidence type="ECO:0000256" key="7">
    <source>
        <dbReference type="ARBA" id="ARBA00022989"/>
    </source>
</evidence>
<proteinExistence type="inferred from homology"/>
<keyword evidence="8" id="KW-0472">Membrane</keyword>
<keyword evidence="7" id="KW-1133">Transmembrane helix</keyword>
<dbReference type="GO" id="GO:0016020">
    <property type="term" value="C:membrane"/>
    <property type="evidence" value="ECO:0007669"/>
    <property type="project" value="UniProtKB-SubCell"/>
</dbReference>
<dbReference type="OrthoDB" id="430354at2759"/>
<accession>A0A507FDQ2</accession>
<dbReference type="GO" id="GO:0005794">
    <property type="term" value="C:Golgi apparatus"/>
    <property type="evidence" value="ECO:0007669"/>
    <property type="project" value="TreeGrafter"/>
</dbReference>
<dbReference type="AlphaFoldDB" id="A0A507FDQ2"/>